<evidence type="ECO:0008006" key="3">
    <source>
        <dbReference type="Google" id="ProtNLM"/>
    </source>
</evidence>
<dbReference type="Proteomes" id="UP000196342">
    <property type="component" value="Unassembled WGS sequence"/>
</dbReference>
<gene>
    <name evidence="1" type="ORF">CBW21_09420</name>
</gene>
<evidence type="ECO:0000313" key="1">
    <source>
        <dbReference type="EMBL" id="OVE48755.1"/>
    </source>
</evidence>
<keyword evidence="2" id="KW-1185">Reference proteome</keyword>
<accession>A0A202BBM7</accession>
<dbReference type="InterPro" id="IPR016541">
    <property type="entry name" value="UCP008505"/>
</dbReference>
<organism evidence="1 2">
    <name type="scientific">Chromobacterium violaceum</name>
    <dbReference type="NCBI Taxonomy" id="536"/>
    <lineage>
        <taxon>Bacteria</taxon>
        <taxon>Pseudomonadati</taxon>
        <taxon>Pseudomonadota</taxon>
        <taxon>Betaproteobacteria</taxon>
        <taxon>Neisseriales</taxon>
        <taxon>Chromobacteriaceae</taxon>
        <taxon>Chromobacterium</taxon>
    </lineage>
</organism>
<dbReference type="EMBL" id="NHOO01000006">
    <property type="protein sequence ID" value="OVE48755.1"/>
    <property type="molecule type" value="Genomic_DNA"/>
</dbReference>
<sequence>MPDRMRYLFDSDVLISSARLHYSQNYCQIFWDWLVAGHEAGLFFSIDKVKNELVNGLEDNLSKWVQSPKVNNFFQPSLPSLAQWRNLSIMANDPEKSYKESAKNKFLDVERADAWLIAYAAHSGNFLIVTNEVSRPESKSDIKLPDAASWLNVKTVKLYDLLHKYAVDNFTLSHNGFGIGDKVAGSDSPNLFL</sequence>
<name>A0A202BBM7_CHRVL</name>
<evidence type="ECO:0000313" key="2">
    <source>
        <dbReference type="Proteomes" id="UP000196342"/>
    </source>
</evidence>
<reference evidence="1 2" key="1">
    <citation type="submission" date="2017-05" db="EMBL/GenBank/DDBJ databases">
        <title>Chromobacterium violaceum GHPS1 isolated from Hydrocarbon polluted soil in French Guiana display an awesome secondary metabolite arsenal and a battery of drug and heavy-metal-resistance and detoxification of xenobiotics proteins.</title>
        <authorList>
            <person name="Belbahri L."/>
        </authorList>
    </citation>
    <scope>NUCLEOTIDE SEQUENCE [LARGE SCALE GENOMIC DNA]</scope>
    <source>
        <strain evidence="1 2">GHPS1</strain>
    </source>
</reference>
<dbReference type="RefSeq" id="WP_087697760.1">
    <property type="nucleotide sequence ID" value="NZ_JABXOB010000015.1"/>
</dbReference>
<proteinExistence type="predicted"/>
<protein>
    <recommendedName>
        <fullName evidence="3">DUF4411 domain-containing protein</fullName>
    </recommendedName>
</protein>
<comment type="caution">
    <text evidence="1">The sequence shown here is derived from an EMBL/GenBank/DDBJ whole genome shotgun (WGS) entry which is preliminary data.</text>
</comment>
<dbReference type="Pfam" id="PF14367">
    <property type="entry name" value="DUF4411"/>
    <property type="match status" value="1"/>
</dbReference>
<dbReference type="AlphaFoldDB" id="A0A202BBM7"/>